<gene>
    <name evidence="3" type="ORF">EBB_22730</name>
</gene>
<sequence length="207" mass="21454">MKKLTSALILAGSMSCAQASTLLTSTFTADNAFEEYISSSATSISSAAILSGNNWGSTYSSVDSLTPTSVSYLILKVTNQGGPGAALGTFTLSNSDYLFGNGANTISTGDTGWSMYVDSLANPASPIVVEGANGISPWGFHSGIDSNAQWVWYYNSINTNGAGAWGSDNSTVYLVTSITPAAVPVPSAIWFMGTALLGFLGLKRKQV</sequence>
<accession>A0ABR9DMY2</accession>
<evidence type="ECO:0008006" key="5">
    <source>
        <dbReference type="Google" id="ProtNLM"/>
    </source>
</evidence>
<keyword evidence="1" id="KW-1133">Transmembrane helix</keyword>
<evidence type="ECO:0000313" key="3">
    <source>
        <dbReference type="EMBL" id="MBD9363247.1"/>
    </source>
</evidence>
<keyword evidence="1" id="KW-0472">Membrane</keyword>
<evidence type="ECO:0000256" key="1">
    <source>
        <dbReference type="SAM" id="Phobius"/>
    </source>
</evidence>
<name>A0ABR9DMY2_9GAMM</name>
<keyword evidence="2" id="KW-0732">Signal</keyword>
<feature type="chain" id="PRO_5047013595" description="Secreted protein" evidence="2">
    <location>
        <begin position="20"/>
        <end position="207"/>
    </location>
</feature>
<dbReference type="Proteomes" id="UP000641152">
    <property type="component" value="Unassembled WGS sequence"/>
</dbReference>
<reference evidence="3 4" key="1">
    <citation type="submission" date="2020-09" db="EMBL/GenBank/DDBJ databases">
        <title>Methylomonas albis sp. nov. and Methylomonas fluvii sp. nov.: Two cold-adapted methanotrophs from the River Elbe and an amended description of Methylovulum psychrotolerans strain Eb1.</title>
        <authorList>
            <person name="Bussmann I.K."/>
            <person name="Klings K.-W."/>
            <person name="Warnstedt J."/>
            <person name="Hoppert M."/>
            <person name="Saborowski A."/>
            <person name="Horn F."/>
            <person name="Liebner S."/>
        </authorList>
    </citation>
    <scope>NUCLEOTIDE SEQUENCE [LARGE SCALE GENOMIC DNA]</scope>
    <source>
        <strain evidence="3 4">EbB</strain>
    </source>
</reference>
<feature type="transmembrane region" description="Helical" evidence="1">
    <location>
        <begin position="181"/>
        <end position="202"/>
    </location>
</feature>
<proteinExistence type="predicted"/>
<organism evidence="3 4">
    <name type="scientific">Methylomonas fluvii</name>
    <dbReference type="NCBI Taxonomy" id="1854564"/>
    <lineage>
        <taxon>Bacteria</taxon>
        <taxon>Pseudomonadati</taxon>
        <taxon>Pseudomonadota</taxon>
        <taxon>Gammaproteobacteria</taxon>
        <taxon>Methylococcales</taxon>
        <taxon>Methylococcaceae</taxon>
        <taxon>Methylomonas</taxon>
    </lineage>
</organism>
<comment type="caution">
    <text evidence="3">The sequence shown here is derived from an EMBL/GenBank/DDBJ whole genome shotgun (WGS) entry which is preliminary data.</text>
</comment>
<dbReference type="PROSITE" id="PS51257">
    <property type="entry name" value="PROKAR_LIPOPROTEIN"/>
    <property type="match status" value="1"/>
</dbReference>
<evidence type="ECO:0000256" key="2">
    <source>
        <dbReference type="SAM" id="SignalP"/>
    </source>
</evidence>
<keyword evidence="4" id="KW-1185">Reference proteome</keyword>
<dbReference type="RefSeq" id="WP_192395944.1">
    <property type="nucleotide sequence ID" value="NZ_CAJHIU010000003.1"/>
</dbReference>
<evidence type="ECO:0000313" key="4">
    <source>
        <dbReference type="Proteomes" id="UP000641152"/>
    </source>
</evidence>
<keyword evidence="1" id="KW-0812">Transmembrane</keyword>
<protein>
    <recommendedName>
        <fullName evidence="5">Secreted protein</fullName>
    </recommendedName>
</protein>
<dbReference type="EMBL" id="JACXST010000003">
    <property type="protein sequence ID" value="MBD9363247.1"/>
    <property type="molecule type" value="Genomic_DNA"/>
</dbReference>
<feature type="signal peptide" evidence="2">
    <location>
        <begin position="1"/>
        <end position="19"/>
    </location>
</feature>